<keyword evidence="2" id="KW-0812">Transmembrane</keyword>
<sequence>MLRKVPFLSRLFSSTYSGYRSLKPSRPFLSASTRRGCYRRLLFRRWCLRLHAAAGIIVALIVLTSIFRPSYTRLPPHYSSLQDAVSQSTEPGRGNPRNEKVFIAASLYDRDGDLAQGHWGDSVLRLIDLLGPDNVFLSIYENDSGAEGERALRGLETQVTCKKSIVFEEHLDLESLAKVVAPDGSRRTKRIEYLAEIRNRALRPLNDQHEVQYDRLLYLNDVAFNPVDALHLLFSTNVADDGISHYRAACAIDFINPFKFYDTYATRDLQGYSMGLPIFPWFSTAGEGQSRQDVLSGKDAVRVRSCWSGMVAFDARFFQQSPMHHSYKGVETPAQFRASHELFWEASECCLIHADIQESLANGEDSGIYMNPYVRVAYDPQTLAWLGTTRRFERLYSLIQNLISRLAGLPWFNPRRDEIPGQNVQQTVWVPDEKKDGSGSFQTVDRVAGKDGFCGRPGLQVIVEHREEGQKGWETIPMPFLLRPALCNHHSFGDMEFANRVTGVIYGVLDSLMDRATLASLEESQHAPKAAKWPTVKGSRLHPVCLTLPSRLPPASLVSKFALCFPPAPVPASQISPGNRRPSLVESVNALKASSHSPFTPPSSRSPSTELPNTSPSLFTQQTTTEEKDNQAANMYPVADVDDTAGFMAAARAWKPEREYFTSSAQAGDVSSDKQGGEDHSANASDYNATAGDDDFVGIPGDDAFDGFAPPKSDAGDFEAGLETQKSVTDWDGADNTVKQQQQQEENQRVTVAQTPSEEEDREKLTTFKSWGAPAPRDKPAARIRRAIIKGLPTAWCSPAKVLSLVHGGAIDSINVTSSGTAHILFCEADACKAFYDKYPNGITLDREKKLAVFVEMGQEVDVVSSSLSFSLSVGATRVVRAVGAQMDVSMEQLIKLATSKNGKLEKMIDTFIPGEARSIVFRFCSVDDAVRFRAAFAREIEFEQCNVQYAADPCEAATGYHVD</sequence>
<dbReference type="RefSeq" id="XP_025521670.1">
    <property type="nucleotide sequence ID" value="XM_025676904.1"/>
</dbReference>
<accession>A0A8T8WJ97</accession>
<name>A0A8T8WJ97_ASPJA</name>
<evidence type="ECO:0000256" key="2">
    <source>
        <dbReference type="SAM" id="Phobius"/>
    </source>
</evidence>
<dbReference type="EMBL" id="KZ824914">
    <property type="protein sequence ID" value="RAH75776.1"/>
    <property type="molecule type" value="Genomic_DNA"/>
</dbReference>
<gene>
    <name evidence="3" type="ORF">BO86DRAFT_452108</name>
</gene>
<proteinExistence type="predicted"/>
<dbReference type="Pfam" id="PF11735">
    <property type="entry name" value="CAP59_mtransfer"/>
    <property type="match status" value="1"/>
</dbReference>
<feature type="compositionally biased region" description="Polar residues" evidence="1">
    <location>
        <begin position="609"/>
        <end position="624"/>
    </location>
</feature>
<dbReference type="PANTHER" id="PTHR34144">
    <property type="entry name" value="CHROMOSOME 8, WHOLE GENOME SHOTGUN SEQUENCE"/>
    <property type="match status" value="1"/>
</dbReference>
<dbReference type="OrthoDB" id="262547at2759"/>
<feature type="transmembrane region" description="Helical" evidence="2">
    <location>
        <begin position="48"/>
        <end position="67"/>
    </location>
</feature>
<keyword evidence="4" id="KW-1185">Reference proteome</keyword>
<feature type="region of interest" description="Disordered" evidence="1">
    <location>
        <begin position="738"/>
        <end position="765"/>
    </location>
</feature>
<reference evidence="3 4" key="1">
    <citation type="submission" date="2018-02" db="EMBL/GenBank/DDBJ databases">
        <title>The genomes of Aspergillus section Nigri reveals drivers in fungal speciation.</title>
        <authorList>
            <consortium name="DOE Joint Genome Institute"/>
            <person name="Vesth T.C."/>
            <person name="Nybo J."/>
            <person name="Theobald S."/>
            <person name="Brandl J."/>
            <person name="Frisvad J.C."/>
            <person name="Nielsen K.F."/>
            <person name="Lyhne E.K."/>
            <person name="Kogle M.E."/>
            <person name="Kuo A."/>
            <person name="Riley R."/>
            <person name="Clum A."/>
            <person name="Nolan M."/>
            <person name="Lipzen A."/>
            <person name="Salamov A."/>
            <person name="Henrissat B."/>
            <person name="Wiebenga A."/>
            <person name="De vries R.P."/>
            <person name="Grigoriev I.V."/>
            <person name="Mortensen U.H."/>
            <person name="Andersen M.R."/>
            <person name="Baker S.E."/>
        </authorList>
    </citation>
    <scope>NUCLEOTIDE SEQUENCE [LARGE SCALE GENOMIC DNA]</scope>
    <source>
        <strain evidence="3 4">CBS 114.51</strain>
    </source>
</reference>
<dbReference type="GeneID" id="37180597"/>
<organism evidence="3 4">
    <name type="scientific">Aspergillus japonicus CBS 114.51</name>
    <dbReference type="NCBI Taxonomy" id="1448312"/>
    <lineage>
        <taxon>Eukaryota</taxon>
        <taxon>Fungi</taxon>
        <taxon>Dikarya</taxon>
        <taxon>Ascomycota</taxon>
        <taxon>Pezizomycotina</taxon>
        <taxon>Eurotiomycetes</taxon>
        <taxon>Eurotiomycetidae</taxon>
        <taxon>Eurotiales</taxon>
        <taxon>Aspergillaceae</taxon>
        <taxon>Aspergillus</taxon>
        <taxon>Aspergillus subgen. Circumdati</taxon>
    </lineage>
</organism>
<dbReference type="AlphaFoldDB" id="A0A8T8WJ97"/>
<dbReference type="InterPro" id="IPR021047">
    <property type="entry name" value="Mannosyltransferase_CMT1"/>
</dbReference>
<keyword evidence="2" id="KW-1133">Transmembrane helix</keyword>
<protein>
    <submittedName>
        <fullName evidence="3">Uncharacterized protein</fullName>
    </submittedName>
</protein>
<feature type="compositionally biased region" description="Low complexity" evidence="1">
    <location>
        <begin position="594"/>
        <end position="608"/>
    </location>
</feature>
<feature type="region of interest" description="Disordered" evidence="1">
    <location>
        <begin position="590"/>
        <end position="633"/>
    </location>
</feature>
<feature type="compositionally biased region" description="Basic and acidic residues" evidence="1">
    <location>
        <begin position="671"/>
        <end position="681"/>
    </location>
</feature>
<evidence type="ECO:0000313" key="4">
    <source>
        <dbReference type="Proteomes" id="UP000249497"/>
    </source>
</evidence>
<keyword evidence="2" id="KW-0472">Membrane</keyword>
<dbReference type="Proteomes" id="UP000249497">
    <property type="component" value="Unassembled WGS sequence"/>
</dbReference>
<feature type="region of interest" description="Disordered" evidence="1">
    <location>
        <begin position="664"/>
        <end position="684"/>
    </location>
</feature>
<evidence type="ECO:0000256" key="1">
    <source>
        <dbReference type="SAM" id="MobiDB-lite"/>
    </source>
</evidence>
<dbReference type="PANTHER" id="PTHR34144:SF8">
    <property type="entry name" value="GLYCOSYLTRANSFERASE FAMILY 69 PROTEIN"/>
    <property type="match status" value="1"/>
</dbReference>
<evidence type="ECO:0000313" key="3">
    <source>
        <dbReference type="EMBL" id="RAH75776.1"/>
    </source>
</evidence>